<accession>A0A1A9UNP1</accession>
<dbReference type="STRING" id="7395.A0A1A9UNP1"/>
<evidence type="ECO:0000313" key="1">
    <source>
        <dbReference type="EnsemblMetazoa" id="GAUT010534-PA"/>
    </source>
</evidence>
<evidence type="ECO:0000313" key="2">
    <source>
        <dbReference type="Proteomes" id="UP000078200"/>
    </source>
</evidence>
<name>A0A1A9UNP1_GLOAU</name>
<dbReference type="Proteomes" id="UP000078200">
    <property type="component" value="Unassembled WGS sequence"/>
</dbReference>
<sequence length="68" mass="7379">MGGMVLQTNMSDIMARIEEQNKLVKQKAGISAAPARAGVSAVESMNIPQQIKDIKLPDLPQAIKDLKF</sequence>
<reference evidence="1" key="1">
    <citation type="submission" date="2020-05" db="UniProtKB">
        <authorList>
            <consortium name="EnsemblMetazoa"/>
        </authorList>
    </citation>
    <scope>IDENTIFICATION</scope>
    <source>
        <strain evidence="1">TTRI</strain>
    </source>
</reference>
<dbReference type="AlphaFoldDB" id="A0A1A9UNP1"/>
<proteinExistence type="predicted"/>
<organism evidence="1 2">
    <name type="scientific">Glossina austeni</name>
    <name type="common">Savannah tsetse fly</name>
    <dbReference type="NCBI Taxonomy" id="7395"/>
    <lineage>
        <taxon>Eukaryota</taxon>
        <taxon>Metazoa</taxon>
        <taxon>Ecdysozoa</taxon>
        <taxon>Arthropoda</taxon>
        <taxon>Hexapoda</taxon>
        <taxon>Insecta</taxon>
        <taxon>Pterygota</taxon>
        <taxon>Neoptera</taxon>
        <taxon>Endopterygota</taxon>
        <taxon>Diptera</taxon>
        <taxon>Brachycera</taxon>
        <taxon>Muscomorpha</taxon>
        <taxon>Hippoboscoidea</taxon>
        <taxon>Glossinidae</taxon>
        <taxon>Glossina</taxon>
    </lineage>
</organism>
<keyword evidence="2" id="KW-1185">Reference proteome</keyword>
<dbReference type="VEuPathDB" id="VectorBase:GAUT010534"/>
<protein>
    <submittedName>
        <fullName evidence="1">Uncharacterized protein</fullName>
    </submittedName>
</protein>
<dbReference type="EnsemblMetazoa" id="GAUT010534-RA">
    <property type="protein sequence ID" value="GAUT010534-PA"/>
    <property type="gene ID" value="GAUT010534"/>
</dbReference>